<accession>A0ABY7B0X4</accession>
<dbReference type="RefSeq" id="WP_268756095.1">
    <property type="nucleotide sequence ID" value="NZ_CP113836.1"/>
</dbReference>
<keyword evidence="2" id="KW-1185">Reference proteome</keyword>
<evidence type="ECO:0000313" key="1">
    <source>
        <dbReference type="EMBL" id="WAL65951.1"/>
    </source>
</evidence>
<sequence>MDDLVPPLSYAPDGLYESDIDALLTEYFGPDHGLPEVDTTVAPAFDRVAEHRHIRRISRQTINAALRSVRASSTSTDNDAAA</sequence>
<reference evidence="1" key="1">
    <citation type="submission" date="2022-11" db="EMBL/GenBank/DDBJ databases">
        <authorList>
            <person name="Mo P."/>
        </authorList>
    </citation>
    <scope>NUCLEOTIDE SEQUENCE</scope>
    <source>
        <strain evidence="1">HUAS 11-8</strain>
    </source>
</reference>
<proteinExistence type="predicted"/>
<gene>
    <name evidence="1" type="ORF">ORV05_34725</name>
</gene>
<evidence type="ECO:0000313" key="2">
    <source>
        <dbReference type="Proteomes" id="UP001163203"/>
    </source>
</evidence>
<dbReference type="EMBL" id="CP113836">
    <property type="protein sequence ID" value="WAL65951.1"/>
    <property type="molecule type" value="Genomic_DNA"/>
</dbReference>
<name>A0ABY7B0X4_9PSEU</name>
<dbReference type="Proteomes" id="UP001163203">
    <property type="component" value="Chromosome"/>
</dbReference>
<protein>
    <submittedName>
        <fullName evidence="1">Uncharacterized protein</fullName>
    </submittedName>
</protein>
<organism evidence="1 2">
    <name type="scientific">Amycolatopsis cynarae</name>
    <dbReference type="NCBI Taxonomy" id="2995223"/>
    <lineage>
        <taxon>Bacteria</taxon>
        <taxon>Bacillati</taxon>
        <taxon>Actinomycetota</taxon>
        <taxon>Actinomycetes</taxon>
        <taxon>Pseudonocardiales</taxon>
        <taxon>Pseudonocardiaceae</taxon>
        <taxon>Amycolatopsis</taxon>
    </lineage>
</organism>